<dbReference type="PROSITE" id="PS51257">
    <property type="entry name" value="PROKAR_LIPOPROTEIN"/>
    <property type="match status" value="1"/>
</dbReference>
<dbReference type="InterPro" id="IPR036866">
    <property type="entry name" value="RibonucZ/Hydroxyglut_hydro"/>
</dbReference>
<organism evidence="2">
    <name type="scientific">marine metagenome</name>
    <dbReference type="NCBI Taxonomy" id="408172"/>
    <lineage>
        <taxon>unclassified sequences</taxon>
        <taxon>metagenomes</taxon>
        <taxon>ecological metagenomes</taxon>
    </lineage>
</organism>
<evidence type="ECO:0000259" key="1">
    <source>
        <dbReference type="Pfam" id="PF12706"/>
    </source>
</evidence>
<feature type="non-terminal residue" evidence="2">
    <location>
        <position position="248"/>
    </location>
</feature>
<proteinExistence type="predicted"/>
<accession>A0A382WVV6</accession>
<evidence type="ECO:0000313" key="2">
    <source>
        <dbReference type="EMBL" id="SVD62833.1"/>
    </source>
</evidence>
<dbReference type="Pfam" id="PF12706">
    <property type="entry name" value="Lactamase_B_2"/>
    <property type="match status" value="1"/>
</dbReference>
<dbReference type="SUPFAM" id="SSF56281">
    <property type="entry name" value="Metallo-hydrolase/oxidoreductase"/>
    <property type="match status" value="1"/>
</dbReference>
<protein>
    <recommendedName>
        <fullName evidence="1">Metallo-beta-lactamase domain-containing protein</fullName>
    </recommendedName>
</protein>
<dbReference type="InterPro" id="IPR001279">
    <property type="entry name" value="Metallo-B-lactamas"/>
</dbReference>
<feature type="domain" description="Metallo-beta-lactamase" evidence="1">
    <location>
        <begin position="78"/>
        <end position="240"/>
    </location>
</feature>
<gene>
    <name evidence="2" type="ORF">METZ01_LOCUS415687</name>
</gene>
<sequence>MMRQPFLFIQIIISLIIGCVKAPEQDPYVVVLGIAQDGGAPHAGCQKDCCAIRWNDPSKYLMVSSIGIVDPNTKETWMIDATPDFPKQLEILTGNDHNKLKGVFLTHAHIGHYTGLMYLGREVMGSNSVTVYAMPKMAKYLRSNGPWSQLVDLENIVIEKLKNERSVKLNDRIRVTPFQVPHRDEFSETVGYKIEGANKSLIFIPDIDKWSKWKKDIVTIVKENDYAILDGSFYQNGEISGRDMSEIP</sequence>
<name>A0A382WVV6_9ZZZZ</name>
<dbReference type="AlphaFoldDB" id="A0A382WVV6"/>
<dbReference type="EMBL" id="UINC01162854">
    <property type="protein sequence ID" value="SVD62833.1"/>
    <property type="molecule type" value="Genomic_DNA"/>
</dbReference>
<reference evidence="2" key="1">
    <citation type="submission" date="2018-05" db="EMBL/GenBank/DDBJ databases">
        <authorList>
            <person name="Lanie J.A."/>
            <person name="Ng W.-L."/>
            <person name="Kazmierczak K.M."/>
            <person name="Andrzejewski T.M."/>
            <person name="Davidsen T.M."/>
            <person name="Wayne K.J."/>
            <person name="Tettelin H."/>
            <person name="Glass J.I."/>
            <person name="Rusch D."/>
            <person name="Podicherti R."/>
            <person name="Tsui H.-C.T."/>
            <person name="Winkler M.E."/>
        </authorList>
    </citation>
    <scope>NUCLEOTIDE SEQUENCE</scope>
</reference>
<dbReference type="Gene3D" id="3.60.15.10">
    <property type="entry name" value="Ribonuclease Z/Hydroxyacylglutathione hydrolase-like"/>
    <property type="match status" value="1"/>
</dbReference>